<dbReference type="InterPro" id="IPR019748">
    <property type="entry name" value="FERM_central"/>
</dbReference>
<dbReference type="OrthoDB" id="194358at2759"/>
<dbReference type="GO" id="GO:0045454">
    <property type="term" value="P:cell redox homeostasis"/>
    <property type="evidence" value="ECO:0007669"/>
    <property type="project" value="TreeGrafter"/>
</dbReference>
<sequence>MALSLLYDECRYNYLKGLYWCSDRDLISLAAIMLQIVYGSKIKLTEKTLATIIPMHRLPSSSKELKAMLSRIESEHRTRNGTNLIKLQQIFLQICWRFNVYGATFFDAIIFMKKPVSLNLPVKAGVNDYGLHLINAQTMVLIQSYPIEGLKWVLKVDRPYIEISTRSGADLILSTPQVT</sequence>
<evidence type="ECO:0000259" key="1">
    <source>
        <dbReference type="PROSITE" id="PS50057"/>
    </source>
</evidence>
<dbReference type="SUPFAM" id="SSF47031">
    <property type="entry name" value="Second domain of FERM"/>
    <property type="match status" value="1"/>
</dbReference>
<reference evidence="4" key="1">
    <citation type="submission" date="2017-02" db="UniProtKB">
        <authorList>
            <consortium name="WormBaseParasite"/>
        </authorList>
    </citation>
    <scope>IDENTIFICATION</scope>
</reference>
<dbReference type="InterPro" id="IPR035963">
    <property type="entry name" value="FERM_2"/>
</dbReference>
<gene>
    <name evidence="2" type="ORF">TCLT_LOCUS1657</name>
</gene>
<dbReference type="Gene3D" id="2.30.29.30">
    <property type="entry name" value="Pleckstrin-homology domain (PH domain)/Phosphotyrosine-binding domain (PTB)"/>
    <property type="match status" value="1"/>
</dbReference>
<dbReference type="Pfam" id="PF24522">
    <property type="entry name" value="KRIT1_FRMD8_FERM_C"/>
    <property type="match status" value="1"/>
</dbReference>
<dbReference type="AlphaFoldDB" id="A0A0N5CNA4"/>
<dbReference type="GO" id="GO:2000114">
    <property type="term" value="P:regulation of establishment of cell polarity"/>
    <property type="evidence" value="ECO:0007669"/>
    <property type="project" value="TreeGrafter"/>
</dbReference>
<dbReference type="InterPro" id="IPR011993">
    <property type="entry name" value="PH-like_dom_sf"/>
</dbReference>
<dbReference type="EMBL" id="UYYF01000233">
    <property type="protein sequence ID" value="VDM97215.1"/>
    <property type="molecule type" value="Genomic_DNA"/>
</dbReference>
<dbReference type="WBParaSite" id="TCLT_0000165601-mRNA-1">
    <property type="protein sequence ID" value="TCLT_0000165601-mRNA-1"/>
    <property type="gene ID" value="TCLT_0000165601"/>
</dbReference>
<dbReference type="CDD" id="cd14473">
    <property type="entry name" value="FERM_B-lobe"/>
    <property type="match status" value="1"/>
</dbReference>
<protein>
    <submittedName>
        <fullName evidence="4">FERM domain-containing protein</fullName>
    </submittedName>
</protein>
<dbReference type="PROSITE" id="PS50057">
    <property type="entry name" value="FERM_3"/>
    <property type="match status" value="1"/>
</dbReference>
<dbReference type="OMA" id="FDAIAFM"/>
<dbReference type="PANTHER" id="PTHR13283">
    <property type="entry name" value="KREV INTERACTION TRAPPED 1-RELATED"/>
    <property type="match status" value="1"/>
</dbReference>
<feature type="domain" description="FERM" evidence="1">
    <location>
        <begin position="1"/>
        <end position="179"/>
    </location>
</feature>
<dbReference type="STRING" id="103827.A0A0N5CNA4"/>
<dbReference type="Pfam" id="PF00373">
    <property type="entry name" value="FERM_M"/>
    <property type="match status" value="1"/>
</dbReference>
<dbReference type="InterPro" id="IPR014352">
    <property type="entry name" value="FERM/acyl-CoA-bd_prot_sf"/>
</dbReference>
<dbReference type="Gene3D" id="1.20.80.10">
    <property type="match status" value="1"/>
</dbReference>
<proteinExistence type="predicted"/>
<dbReference type="Proteomes" id="UP000276776">
    <property type="component" value="Unassembled WGS sequence"/>
</dbReference>
<dbReference type="InterPro" id="IPR051594">
    <property type="entry name" value="KRIT1/FRMD8"/>
</dbReference>
<evidence type="ECO:0000313" key="2">
    <source>
        <dbReference type="EMBL" id="VDM97215.1"/>
    </source>
</evidence>
<name>A0A0N5CNA4_THECL</name>
<evidence type="ECO:0000313" key="4">
    <source>
        <dbReference type="WBParaSite" id="TCLT_0000165601-mRNA-1"/>
    </source>
</evidence>
<evidence type="ECO:0000313" key="3">
    <source>
        <dbReference type="Proteomes" id="UP000276776"/>
    </source>
</evidence>
<dbReference type="PANTHER" id="PTHR13283:SF11">
    <property type="entry name" value="KREV INTERACTION TRAPPED PROTEIN 1"/>
    <property type="match status" value="1"/>
</dbReference>
<accession>A0A0N5CNA4</accession>
<keyword evidence="3" id="KW-1185">Reference proteome</keyword>
<reference evidence="2 3" key="2">
    <citation type="submission" date="2018-11" db="EMBL/GenBank/DDBJ databases">
        <authorList>
            <consortium name="Pathogen Informatics"/>
        </authorList>
    </citation>
    <scope>NUCLEOTIDE SEQUENCE [LARGE SCALE GENOMIC DNA]</scope>
</reference>
<dbReference type="GO" id="GO:0005886">
    <property type="term" value="C:plasma membrane"/>
    <property type="evidence" value="ECO:0007669"/>
    <property type="project" value="TreeGrafter"/>
</dbReference>
<organism evidence="4">
    <name type="scientific">Thelazia callipaeda</name>
    <name type="common">Oriental eyeworm</name>
    <name type="synonym">Parasitic nematode</name>
    <dbReference type="NCBI Taxonomy" id="103827"/>
    <lineage>
        <taxon>Eukaryota</taxon>
        <taxon>Metazoa</taxon>
        <taxon>Ecdysozoa</taxon>
        <taxon>Nematoda</taxon>
        <taxon>Chromadorea</taxon>
        <taxon>Rhabditida</taxon>
        <taxon>Spirurina</taxon>
        <taxon>Spiruromorpha</taxon>
        <taxon>Thelazioidea</taxon>
        <taxon>Thelaziidae</taxon>
        <taxon>Thelazia</taxon>
    </lineage>
</organism>
<dbReference type="InterPro" id="IPR000299">
    <property type="entry name" value="FERM_domain"/>
</dbReference>
<dbReference type="InterPro" id="IPR057096">
    <property type="entry name" value="KRIT1_FRMD8_FERM_C"/>
</dbReference>